<accession>A0ABQ8P5P9</accession>
<dbReference type="SUPFAM" id="SSF56112">
    <property type="entry name" value="Protein kinase-like (PK-like)"/>
    <property type="match status" value="1"/>
</dbReference>
<comment type="caution">
    <text evidence="5">The sequence shown here is derived from an EMBL/GenBank/DDBJ whole genome shotgun (WGS) entry which is preliminary data.</text>
</comment>
<proteinExistence type="predicted"/>
<sequence length="2144" mass="246022">MTGVSTFFLGLEGQTPMLALSGVRASDKRRNSMEKLVDFLSRNIVLLEENLRSSTSSRREGLLNFLFLFPRFNGRPDGGESSDGGSSLFALDLKLADSILEQRALLEDLVVLLGGGQYDVFERLYSLLIKFTPLDLRELLSIEKIQGSMICIYFTVYLSILLKVYNYENVGGFVREKDIEEINLSWINMFISQMDCLLGYFNSIRAADMANSDINNDCLLLICALILYLVFSIISISDERRAEYKSIVIQLIGIQPGDIRFNYWYLKILLMIIERIGAELSVSELVSIVLRYQRFIGVQSARAVGIENQGRSMNKLGVFEVHMMSQLCRAWVSREVTLKKQLVQFVEQFVFTYKAWSEQSPDGYFSKMEPDSPSIGSASLVFLKLVNLFCKGFGISMKDLDKQGEPSVSSDPLEIDSLVLLDLLSEFLQGRNSQKIAEVVLFDSIRMLVTVLTVLVDPRNFENENYNIKGDIIQGDLTIINASKGGWGLKALQCFDLIEKLFVIITGLIIRHKSANRELNISACTISSVSSSSTSSAFKTTTFDISLFLIVWNNYVTLMTSRESRHDIEVLNRSIRLIYMHLINNKYRLDVLCEITFPMSEFDEGLPVFVDERYSGLIDPWISLWRNYLDENSEIFQKRGDEIEKIFTVPNISYFFGYLQILDQTIQETDAPMLVSSGEKEHKSTPKISSKVLELTGIVSSILVCHKISHVSAKHNTLMAILSASENPRIMSDHIYKQVTNSLNLDGPYIYNCLKFFRERWSSSTKVRVFSLISDLYISHMKQSLFQFIQCLLGNLSLRGGVFERSFALFKIRGMRGIISDEDFEILQQKLTDTSSHSNYSLGDGSVQSLIKNEIFFGCYSIDLYYTINNIQKGWQSPSLSISPSSPKTFLSKKRHSSLVITDSEDVYSIINRLNPLFDQLSSDEEYLKIFMDVVGEISGCYFHFIFDDLNFRSRERRLVEQISNFSEIFGVRLEDSRPVTSLSLDGELLDKAEETDPNEQAIQQRLNYKFYSQIIIRMIYICTWMVVDNINESYRSLSEIFVDKILNGILGICVGDEEYSGEAEIGRSLPSKRTDRFQRFDSSVPDCSLLEHYTRFVCVVWSIISSLNPESVLRSFLRILGSRSLSYYQLYMSLVLLLESSDWFIGHDYFQHVDLLHILEQVELMSSLSEAYSRSAGGSSALDLKILLVCLILKSVTVERSGAALESCKKRQLTISKSCNHDLEISQIKINTFNNKRTQRDAYTNGGKSMVNSSYFLSARVLPYLWSFYESYPTYKDVYTRLLQTSTQLTTCLDGLCVNLYDSKIWQGIMGNFNHTSSESLVDIFDNRLLTYSQYIVLEYIWEYYINGNTLILIEKYISALTFYIYNLKKAGFLEVWLFLSLWKRYPTRIYRHMMKVNSTWIVPFLMDHLIHYSILVRNQSFGLSSSGGLINVFESIGFENTFSFLLYHYHPQHYHERMSGKYFWYIVNSEQGYLNKINSHSTEMKSLAVSCRYIHGRSSPSVYVFHDYLHYIGHSLPFPTVIYLLSNQFSSEKKKFMSNSHHFHHYFHHSMYTSTLIVWSCVRSLLLFQEAEWELLLIQYMEIIKSSKKNSHLVLTCLLDMALKSTRFSQILSIYTNNPNSPIMNIFQKCLFKECDSLLTFRSNEGRRSETGGDRKVRCGSVEDIQRTGEKGVINRLRTVHDSMEGLTQRMSSVSSLINKCLDGISGASGGLNRPCKSLLHVESKQHSLANIQFSFFYILCQLGEMAKYRYRGEGGVGLPLEEDENPSALIGRLNSKEIAQLKSEIAQDLLTKIENVIQTREYRNVPFLNTNMLKSSQSKTRLLSIKKINRLKILQSAKNIPYLLSLQLTNQGSEGQRLEGSEMEIDEDYELTVNLIVKCNDDCRQDVITMQYIHVFQKIFEMYNIPVWLYPYRILPMMFKDINHSVVYGGIIEFIEDSISLHEIHELHPEGGLKAYYESTFGDERGQCGGGGRTRYEQARYNFISSLAGYSIACYVLQIKDRHNGNILITKDGHIIHIDYGFIFDISPGNNLHFERAAFKVTQEMLEFMDDQVDLFDDLCLSGFLAVREHADLLLSLTQMLLNSGIPCFRGETIKKLKQRLLLNFSQQQASNIFSKKIHSAHNHITTKGYDFVQFIQQGIK</sequence>
<dbReference type="InterPro" id="IPR018936">
    <property type="entry name" value="PI3/4_kinase_CS"/>
</dbReference>
<evidence type="ECO:0000256" key="1">
    <source>
        <dbReference type="ARBA" id="ARBA00022679"/>
    </source>
</evidence>
<dbReference type="PROSITE" id="PS00915">
    <property type="entry name" value="PI3_4_KINASE_1"/>
    <property type="match status" value="1"/>
</dbReference>
<dbReference type="PROSITE" id="PS50290">
    <property type="entry name" value="PI3_4_KINASE_3"/>
    <property type="match status" value="1"/>
</dbReference>
<dbReference type="CDD" id="cd05167">
    <property type="entry name" value="PI4Kc_III_alpha"/>
    <property type="match status" value="1"/>
</dbReference>
<evidence type="ECO:0000256" key="2">
    <source>
        <dbReference type="ARBA" id="ARBA00022777"/>
    </source>
</evidence>
<keyword evidence="3" id="KW-0472">Membrane</keyword>
<feature type="transmembrane region" description="Helical" evidence="3">
    <location>
        <begin position="218"/>
        <end position="236"/>
    </location>
</feature>
<feature type="domain" description="PI3K/PI4K catalytic" evidence="4">
    <location>
        <begin position="1843"/>
        <end position="2129"/>
    </location>
</feature>
<dbReference type="SMART" id="SM00146">
    <property type="entry name" value="PI3Kc"/>
    <property type="match status" value="1"/>
</dbReference>
<keyword evidence="3" id="KW-0812">Transmembrane</keyword>
<dbReference type="Proteomes" id="UP001071777">
    <property type="component" value="Unassembled WGS sequence"/>
</dbReference>
<evidence type="ECO:0000256" key="3">
    <source>
        <dbReference type="SAM" id="Phobius"/>
    </source>
</evidence>
<evidence type="ECO:0000259" key="4">
    <source>
        <dbReference type="PROSITE" id="PS50290"/>
    </source>
</evidence>
<name>A0ABQ8P5P9_9CRYT</name>
<gene>
    <name evidence="5" type="ORF">OJ252_2270</name>
</gene>
<dbReference type="PROSITE" id="PS00916">
    <property type="entry name" value="PI3_4_KINASE_2"/>
    <property type="match status" value="1"/>
</dbReference>
<dbReference type="Pfam" id="PF00454">
    <property type="entry name" value="PI3_PI4_kinase"/>
    <property type="match status" value="1"/>
</dbReference>
<dbReference type="PANTHER" id="PTHR10048">
    <property type="entry name" value="PHOSPHATIDYLINOSITOL KINASE"/>
    <property type="match status" value="1"/>
</dbReference>
<dbReference type="InterPro" id="IPR000403">
    <property type="entry name" value="PI3/4_kinase_cat_dom"/>
</dbReference>
<dbReference type="InterPro" id="IPR011009">
    <property type="entry name" value="Kinase-like_dom_sf"/>
</dbReference>
<keyword evidence="6" id="KW-1185">Reference proteome</keyword>
<dbReference type="Gene3D" id="3.30.1010.10">
    <property type="entry name" value="Phosphatidylinositol 3-kinase Catalytic Subunit, Chain A, domain 4"/>
    <property type="match status" value="1"/>
</dbReference>
<dbReference type="PANTHER" id="PTHR10048:SF22">
    <property type="entry name" value="PHOSPHATIDYLINOSITOL 4-KINASE BETA"/>
    <property type="match status" value="1"/>
</dbReference>
<keyword evidence="2" id="KW-0418">Kinase</keyword>
<evidence type="ECO:0000313" key="5">
    <source>
        <dbReference type="EMBL" id="KAJ1609265.1"/>
    </source>
</evidence>
<keyword evidence="3" id="KW-1133">Transmembrane helix</keyword>
<evidence type="ECO:0000313" key="6">
    <source>
        <dbReference type="Proteomes" id="UP001071777"/>
    </source>
</evidence>
<reference evidence="5" key="1">
    <citation type="submission" date="2022-10" db="EMBL/GenBank/DDBJ databases">
        <title>Adaptive evolution leads to modifications in subtelomeric GC content in a zoonotic Cryptosporidium species.</title>
        <authorList>
            <person name="Li J."/>
            <person name="Feng Y."/>
            <person name="Xiao L."/>
        </authorList>
    </citation>
    <scope>NUCLEOTIDE SEQUENCE</scope>
    <source>
        <strain evidence="5">25894</strain>
    </source>
</reference>
<dbReference type="Gene3D" id="1.10.1070.11">
    <property type="entry name" value="Phosphatidylinositol 3-/4-kinase, catalytic domain"/>
    <property type="match status" value="1"/>
</dbReference>
<organism evidence="5 6">
    <name type="scientific">Cryptosporidium canis</name>
    <dbReference type="NCBI Taxonomy" id="195482"/>
    <lineage>
        <taxon>Eukaryota</taxon>
        <taxon>Sar</taxon>
        <taxon>Alveolata</taxon>
        <taxon>Apicomplexa</taxon>
        <taxon>Conoidasida</taxon>
        <taxon>Coccidia</taxon>
        <taxon>Eucoccidiorida</taxon>
        <taxon>Eimeriorina</taxon>
        <taxon>Cryptosporidiidae</taxon>
        <taxon>Cryptosporidium</taxon>
    </lineage>
</organism>
<dbReference type="InterPro" id="IPR015433">
    <property type="entry name" value="PI3/4_kinase"/>
</dbReference>
<dbReference type="EMBL" id="JAPCXB010000083">
    <property type="protein sequence ID" value="KAJ1609265.1"/>
    <property type="molecule type" value="Genomic_DNA"/>
</dbReference>
<keyword evidence="1" id="KW-0808">Transferase</keyword>
<dbReference type="InterPro" id="IPR036940">
    <property type="entry name" value="PI3/4_kinase_cat_sf"/>
</dbReference>
<feature type="transmembrane region" description="Helical" evidence="3">
    <location>
        <begin position="147"/>
        <end position="165"/>
    </location>
</feature>
<protein>
    <submittedName>
        <fullName evidence="5">Membrane associated protein phosphatidylinositol 4-kinase domain-containing protein</fullName>
    </submittedName>
</protein>